<accession>A0A4S4LAG5</accession>
<dbReference type="InterPro" id="IPR054416">
    <property type="entry name" value="GST_UstS-like_C"/>
</dbReference>
<dbReference type="Gene3D" id="1.20.1050.10">
    <property type="match status" value="1"/>
</dbReference>
<dbReference type="GO" id="GO:0005737">
    <property type="term" value="C:cytoplasm"/>
    <property type="evidence" value="ECO:0007669"/>
    <property type="project" value="TreeGrafter"/>
</dbReference>
<dbReference type="EMBL" id="SGPK01000121">
    <property type="protein sequence ID" value="THH07918.1"/>
    <property type="molecule type" value="Genomic_DNA"/>
</dbReference>
<dbReference type="PANTHER" id="PTHR43968:SF6">
    <property type="entry name" value="GLUTATHIONE S-TRANSFERASE OMEGA"/>
    <property type="match status" value="1"/>
</dbReference>
<dbReference type="InterPro" id="IPR036249">
    <property type="entry name" value="Thioredoxin-like_sf"/>
</dbReference>
<name>A0A4S4LAG5_9AGAM</name>
<dbReference type="SUPFAM" id="SSF52833">
    <property type="entry name" value="Thioredoxin-like"/>
    <property type="match status" value="1"/>
</dbReference>
<dbReference type="InterPro" id="IPR050983">
    <property type="entry name" value="GST_Omega/HSP26"/>
</dbReference>
<dbReference type="PROSITE" id="PS50404">
    <property type="entry name" value="GST_NTER"/>
    <property type="match status" value="1"/>
</dbReference>
<evidence type="ECO:0000313" key="2">
    <source>
        <dbReference type="EMBL" id="THH07918.1"/>
    </source>
</evidence>
<dbReference type="AlphaFoldDB" id="A0A4S4LAG5"/>
<reference evidence="2 3" key="1">
    <citation type="submission" date="2019-02" db="EMBL/GenBank/DDBJ databases">
        <title>Genome sequencing of the rare red list fungi Phellinidium pouzarii.</title>
        <authorList>
            <person name="Buettner E."/>
            <person name="Kellner H."/>
        </authorList>
    </citation>
    <scope>NUCLEOTIDE SEQUENCE [LARGE SCALE GENOMIC DNA]</scope>
    <source>
        <strain evidence="2 3">DSM 108285</strain>
    </source>
</reference>
<keyword evidence="3" id="KW-1185">Reference proteome</keyword>
<gene>
    <name evidence="2" type="ORF">EW145_g3059</name>
</gene>
<dbReference type="InterPro" id="IPR004045">
    <property type="entry name" value="Glutathione_S-Trfase_N"/>
</dbReference>
<sequence>MSITFFDIPSTLKDNAWSPNTFKTRLSLNYKGIPHKTEWIEYPDIETSLKKSGGAPTSKKPDGRDHYTLPAIYDPATGKVVTDSIQIAAYLDDRYSDTPALIPSGTRAAIEIFNDFFEQKLGSIYPILLPASNNILNPPSEEYFRRTREELYKKKLEEFAPPGPARDELWEKFREGLDQVASFYDKNGANKPFFLGDTFTFADANVLGYLLWIKVVLGSDSKEWKAVGSWNGGRWANLVEVTKKWQVVN</sequence>
<comment type="caution">
    <text evidence="2">The sequence shown here is derived from an EMBL/GenBank/DDBJ whole genome shotgun (WGS) entry which is preliminary data.</text>
</comment>
<dbReference type="SUPFAM" id="SSF47616">
    <property type="entry name" value="GST C-terminal domain-like"/>
    <property type="match status" value="1"/>
</dbReference>
<protein>
    <recommendedName>
        <fullName evidence="1">GST N-terminal domain-containing protein</fullName>
    </recommendedName>
</protein>
<organism evidence="2 3">
    <name type="scientific">Phellinidium pouzarii</name>
    <dbReference type="NCBI Taxonomy" id="167371"/>
    <lineage>
        <taxon>Eukaryota</taxon>
        <taxon>Fungi</taxon>
        <taxon>Dikarya</taxon>
        <taxon>Basidiomycota</taxon>
        <taxon>Agaricomycotina</taxon>
        <taxon>Agaricomycetes</taxon>
        <taxon>Hymenochaetales</taxon>
        <taxon>Hymenochaetaceae</taxon>
        <taxon>Phellinidium</taxon>
    </lineage>
</organism>
<dbReference type="InterPro" id="IPR036282">
    <property type="entry name" value="Glutathione-S-Trfase_C_sf"/>
</dbReference>
<evidence type="ECO:0000313" key="3">
    <source>
        <dbReference type="Proteomes" id="UP000308199"/>
    </source>
</evidence>
<feature type="domain" description="GST N-terminal" evidence="1">
    <location>
        <begin position="8"/>
        <end position="99"/>
    </location>
</feature>
<evidence type="ECO:0000259" key="1">
    <source>
        <dbReference type="PROSITE" id="PS50404"/>
    </source>
</evidence>
<dbReference type="PANTHER" id="PTHR43968">
    <property type="match status" value="1"/>
</dbReference>
<dbReference type="Pfam" id="PF13409">
    <property type="entry name" value="GST_N_2"/>
    <property type="match status" value="1"/>
</dbReference>
<dbReference type="OrthoDB" id="4951845at2759"/>
<dbReference type="Proteomes" id="UP000308199">
    <property type="component" value="Unassembled WGS sequence"/>
</dbReference>
<dbReference type="Gene3D" id="3.40.30.10">
    <property type="entry name" value="Glutaredoxin"/>
    <property type="match status" value="1"/>
</dbReference>
<dbReference type="Pfam" id="PF22041">
    <property type="entry name" value="GST_C_7"/>
    <property type="match status" value="1"/>
</dbReference>
<proteinExistence type="predicted"/>